<evidence type="ECO:0000313" key="2">
    <source>
        <dbReference type="Proteomes" id="UP000254065"/>
    </source>
</evidence>
<sequence length="54" mass="6205">MDTPPRMMDGLQNPYGKPQRKSGLYRFQELLSIPITFSLIFKNFALQSIFLSPA</sequence>
<evidence type="ECO:0000313" key="1">
    <source>
        <dbReference type="EMBL" id="STZ07579.1"/>
    </source>
</evidence>
<dbReference type="EMBL" id="UGQB01000004">
    <property type="protein sequence ID" value="STZ07579.1"/>
    <property type="molecule type" value="Genomic_DNA"/>
</dbReference>
<proteinExistence type="predicted"/>
<organism evidence="1 2">
    <name type="scientific">Moraxella caprae</name>
    <dbReference type="NCBI Taxonomy" id="90240"/>
    <lineage>
        <taxon>Bacteria</taxon>
        <taxon>Pseudomonadati</taxon>
        <taxon>Pseudomonadota</taxon>
        <taxon>Gammaproteobacteria</taxon>
        <taxon>Moraxellales</taxon>
        <taxon>Moraxellaceae</taxon>
        <taxon>Moraxella</taxon>
    </lineage>
</organism>
<dbReference type="STRING" id="1122244.GCA_000426885_01945"/>
<reference evidence="1 2" key="1">
    <citation type="submission" date="2018-06" db="EMBL/GenBank/DDBJ databases">
        <authorList>
            <consortium name="Pathogen Informatics"/>
            <person name="Doyle S."/>
        </authorList>
    </citation>
    <scope>NUCLEOTIDE SEQUENCE [LARGE SCALE GENOMIC DNA]</scope>
    <source>
        <strain evidence="1 2">NCTC12877</strain>
    </source>
</reference>
<gene>
    <name evidence="1" type="ORF">NCTC12877_00553</name>
</gene>
<dbReference type="Proteomes" id="UP000254065">
    <property type="component" value="Unassembled WGS sequence"/>
</dbReference>
<protein>
    <submittedName>
        <fullName evidence="1">Uncharacterized protein</fullName>
    </submittedName>
</protein>
<name>A0A378QYC9_9GAMM</name>
<accession>A0A378QYC9</accession>
<keyword evidence="2" id="KW-1185">Reference proteome</keyword>
<dbReference type="AlphaFoldDB" id="A0A378QYC9"/>